<accession>W7IE76</accession>
<sequence>MLLAQEGSPPAGGAEFGQIVLAALMFAVVFLPLAVFVIRERAGKRTVIGRVADWMGRVGGMPRWAAMPMLVAGLSGLAALIGVYWDVPIHMELGRDEGPLANPSHYPIYFGLMGIFASGVLSAALAKGDLPARTFKIGPHWRAPMGSIQMMGTGLVGVAGFPLDDVWHRLFGQDVTEWGPTHVLMIGGGIGVVIGIQLLLAEARQVGATGLAVRVQGPVLAGAWTMGASAFLMEFDLGVPQFPMLAQVVLVGLIGSWTLVFARLSWGPGGTLFVLAVFLLTRALFAVLPAVDGLHVASLLPYVAEAVVIEVVALLVGAGHGWRFPVVAGLASGTVGLLGEYQFSQWLMPNPWPAAHLPLFLVFGALASVGGALVGAWQHRRVSDVAALRERPTPAEPFRTRHLGGLVGALLVTGLMAAVVVPADPPPGLSADIALSESPQGQEISNPHGGGVPRWVNATVTISDPELAGDAVWLNGFAWQGGDFYTAPLVEVADGVYRTAEPLPAFGQWKSGIRLHAANRVMTLAPIYAPADPAANAPEISAVSGPRDFISEISFLQRERKTDTPLVLWTIGYLLVGAIFAGMWAFFAWLYAAAAAGAPTARREVSALP</sequence>
<evidence type="ECO:0000313" key="2">
    <source>
        <dbReference type="EMBL" id="EWC59140.1"/>
    </source>
</evidence>
<feature type="transmembrane region" description="Helical" evidence="1">
    <location>
        <begin position="297"/>
        <end position="317"/>
    </location>
</feature>
<feature type="transmembrane region" description="Helical" evidence="1">
    <location>
        <begin position="244"/>
        <end position="264"/>
    </location>
</feature>
<feature type="transmembrane region" description="Helical" evidence="1">
    <location>
        <begin position="355"/>
        <end position="377"/>
    </location>
</feature>
<keyword evidence="1" id="KW-0472">Membrane</keyword>
<feature type="transmembrane region" description="Helical" evidence="1">
    <location>
        <begin position="213"/>
        <end position="232"/>
    </location>
</feature>
<organism evidence="2 3">
    <name type="scientific">Actinokineospora spheciospongiae</name>
    <dbReference type="NCBI Taxonomy" id="909613"/>
    <lineage>
        <taxon>Bacteria</taxon>
        <taxon>Bacillati</taxon>
        <taxon>Actinomycetota</taxon>
        <taxon>Actinomycetes</taxon>
        <taxon>Pseudonocardiales</taxon>
        <taxon>Pseudonocardiaceae</taxon>
        <taxon>Actinokineospora</taxon>
    </lineage>
</organism>
<feature type="transmembrane region" description="Helical" evidence="1">
    <location>
        <begin position="566"/>
        <end position="593"/>
    </location>
</feature>
<gene>
    <name evidence="2" type="ORF">UO65_5567</name>
</gene>
<feature type="transmembrane region" description="Helical" evidence="1">
    <location>
        <begin position="183"/>
        <end position="201"/>
    </location>
</feature>
<keyword evidence="3" id="KW-1185">Reference proteome</keyword>
<proteinExistence type="predicted"/>
<feature type="transmembrane region" description="Helical" evidence="1">
    <location>
        <begin position="16"/>
        <end position="38"/>
    </location>
</feature>
<dbReference type="EMBL" id="AYXG01000216">
    <property type="protein sequence ID" value="EWC59140.1"/>
    <property type="molecule type" value="Genomic_DNA"/>
</dbReference>
<dbReference type="AlphaFoldDB" id="W7IE76"/>
<dbReference type="Proteomes" id="UP000019277">
    <property type="component" value="Unassembled WGS sequence"/>
</dbReference>
<dbReference type="STRING" id="909613.UO65_5567"/>
<feature type="transmembrane region" description="Helical" evidence="1">
    <location>
        <begin position="105"/>
        <end position="126"/>
    </location>
</feature>
<keyword evidence="1" id="KW-0812">Transmembrane</keyword>
<name>W7IE76_9PSEU</name>
<feature type="transmembrane region" description="Helical" evidence="1">
    <location>
        <begin position="324"/>
        <end position="343"/>
    </location>
</feature>
<reference evidence="2 3" key="1">
    <citation type="journal article" date="2014" name="Genome Announc.">
        <title>Draft Genome Sequence of the Antitrypanosomally Active Sponge-Associated Bacterium Actinokineospora sp. Strain EG49.</title>
        <authorList>
            <person name="Harjes J."/>
            <person name="Ryu T."/>
            <person name="Abdelmohsen U.R."/>
            <person name="Moitinho-Silva L."/>
            <person name="Horn H."/>
            <person name="Ravasi T."/>
            <person name="Hentschel U."/>
        </authorList>
    </citation>
    <scope>NUCLEOTIDE SEQUENCE [LARGE SCALE GENOMIC DNA]</scope>
    <source>
        <strain evidence="2 3">EG49</strain>
    </source>
</reference>
<accession>A0A8E2WZW4</accession>
<evidence type="ECO:0000313" key="3">
    <source>
        <dbReference type="Proteomes" id="UP000019277"/>
    </source>
</evidence>
<dbReference type="OrthoDB" id="3328774at2"/>
<dbReference type="RefSeq" id="WP_035288115.1">
    <property type="nucleotide sequence ID" value="NZ_AYXG01000216.1"/>
</dbReference>
<evidence type="ECO:0000256" key="1">
    <source>
        <dbReference type="SAM" id="Phobius"/>
    </source>
</evidence>
<feature type="transmembrane region" description="Helical" evidence="1">
    <location>
        <begin position="271"/>
        <end position="291"/>
    </location>
</feature>
<feature type="transmembrane region" description="Helical" evidence="1">
    <location>
        <begin position="64"/>
        <end position="85"/>
    </location>
</feature>
<protein>
    <submittedName>
        <fullName evidence="2">Uncharacterized protein</fullName>
    </submittedName>
</protein>
<keyword evidence="1" id="KW-1133">Transmembrane helix</keyword>
<dbReference type="eggNOG" id="ENOG502Z9GM">
    <property type="taxonomic scope" value="Bacteria"/>
</dbReference>
<comment type="caution">
    <text evidence="2">The sequence shown here is derived from an EMBL/GenBank/DDBJ whole genome shotgun (WGS) entry which is preliminary data.</text>
</comment>
<feature type="transmembrane region" description="Helical" evidence="1">
    <location>
        <begin position="146"/>
        <end position="163"/>
    </location>
</feature>
<dbReference type="PATRIC" id="fig|909613.9.peg.5565"/>